<dbReference type="SUPFAM" id="SSF141371">
    <property type="entry name" value="PilZ domain-like"/>
    <property type="match status" value="1"/>
</dbReference>
<name>A0A4P2PZA8_SORCE</name>
<evidence type="ECO:0000313" key="2">
    <source>
        <dbReference type="EMBL" id="AUX22180.1"/>
    </source>
</evidence>
<dbReference type="EMBL" id="CP012670">
    <property type="protein sequence ID" value="AUX22180.1"/>
    <property type="molecule type" value="Genomic_DNA"/>
</dbReference>
<proteinExistence type="predicted"/>
<dbReference type="OrthoDB" id="5526562at2"/>
<dbReference type="GO" id="GO:0035438">
    <property type="term" value="F:cyclic-di-GMP binding"/>
    <property type="evidence" value="ECO:0007669"/>
    <property type="project" value="InterPro"/>
</dbReference>
<reference evidence="2 3" key="1">
    <citation type="submission" date="2015-09" db="EMBL/GenBank/DDBJ databases">
        <title>Sorangium comparison.</title>
        <authorList>
            <person name="Zaburannyi N."/>
            <person name="Bunk B."/>
            <person name="Overmann J."/>
            <person name="Mueller R."/>
        </authorList>
    </citation>
    <scope>NUCLEOTIDE SEQUENCE [LARGE SCALE GENOMIC DNA]</scope>
    <source>
        <strain evidence="2 3">So ceGT47</strain>
    </source>
</reference>
<evidence type="ECO:0000313" key="3">
    <source>
        <dbReference type="Proteomes" id="UP000295781"/>
    </source>
</evidence>
<dbReference type="Proteomes" id="UP000295781">
    <property type="component" value="Chromosome"/>
</dbReference>
<dbReference type="Gene3D" id="2.40.10.220">
    <property type="entry name" value="predicted glycosyltransferase like domains"/>
    <property type="match status" value="1"/>
</dbReference>
<evidence type="ECO:0000259" key="1">
    <source>
        <dbReference type="Pfam" id="PF07238"/>
    </source>
</evidence>
<dbReference type="RefSeq" id="WP_129347386.1">
    <property type="nucleotide sequence ID" value="NZ_CP012670.1"/>
</dbReference>
<dbReference type="Pfam" id="PF07238">
    <property type="entry name" value="PilZ"/>
    <property type="match status" value="1"/>
</dbReference>
<feature type="domain" description="PilZ" evidence="1">
    <location>
        <begin position="21"/>
        <end position="101"/>
    </location>
</feature>
<sequence>MIRRRSLTPPSLQVPADLFANRRRSARRELSERVRLETGEHAVPGWTLNVSVGGLRAVVENSLDPGTELTVWIDGGAPRSGRIVWVQDEPDGSIVGVCFLDDGASTPSFRSA</sequence>
<dbReference type="InterPro" id="IPR009875">
    <property type="entry name" value="PilZ_domain"/>
</dbReference>
<protein>
    <recommendedName>
        <fullName evidence="1">PilZ domain-containing protein</fullName>
    </recommendedName>
</protein>
<dbReference type="AlphaFoldDB" id="A0A4P2PZA8"/>
<organism evidence="2 3">
    <name type="scientific">Sorangium cellulosum</name>
    <name type="common">Polyangium cellulosum</name>
    <dbReference type="NCBI Taxonomy" id="56"/>
    <lineage>
        <taxon>Bacteria</taxon>
        <taxon>Pseudomonadati</taxon>
        <taxon>Myxococcota</taxon>
        <taxon>Polyangia</taxon>
        <taxon>Polyangiales</taxon>
        <taxon>Polyangiaceae</taxon>
        <taxon>Sorangium</taxon>
    </lineage>
</organism>
<gene>
    <name evidence="2" type="ORF">SOCEGT47_026810</name>
</gene>
<accession>A0A4P2PZA8</accession>